<dbReference type="EMBL" id="JAOB01000069">
    <property type="protein sequence ID" value="EUA23267.1"/>
    <property type="molecule type" value="Genomic_DNA"/>
</dbReference>
<evidence type="ECO:0000256" key="1">
    <source>
        <dbReference type="SAM" id="MobiDB-lite"/>
    </source>
</evidence>
<reference evidence="3" key="1">
    <citation type="submission" date="2014-01" db="EMBL/GenBank/DDBJ databases">
        <authorList>
            <person name="Brown-Elliot B."/>
            <person name="Wallace R."/>
            <person name="Lenaerts A."/>
            <person name="Ordway D."/>
            <person name="DeGroote M.A."/>
            <person name="Parker T."/>
            <person name="Sizemore C."/>
            <person name="Tallon L.J."/>
            <person name="Sadzewicz L.K."/>
            <person name="Sengamalay N."/>
            <person name="Fraser C.M."/>
            <person name="Hine E."/>
            <person name="Shefchek K.A."/>
            <person name="Das S.P."/>
            <person name="Tettelin H."/>
        </authorList>
    </citation>
    <scope>NUCLEOTIDE SEQUENCE [LARGE SCALE GENOMIC DNA]</scope>
    <source>
        <strain evidence="3">4042</strain>
    </source>
</reference>
<accession>X7ZUI9</accession>
<dbReference type="PROSITE" id="PS51257">
    <property type="entry name" value="PROKAR_LIPOPROTEIN"/>
    <property type="match status" value="1"/>
</dbReference>
<evidence type="ECO:0000259" key="2">
    <source>
        <dbReference type="Pfam" id="PF02470"/>
    </source>
</evidence>
<feature type="region of interest" description="Disordered" evidence="1">
    <location>
        <begin position="128"/>
        <end position="149"/>
    </location>
</feature>
<sequence>MSRNWLRGGALAAGSVVLAGCQFGGLNSIALPGTAGHGPGSYKVTVELTDVATLPQNSPVMVDDVTVGSVSGIQAASERMAASMPLWNWRWTTTWCCRPMPPPRWRRRRCSAPSTSTWPRRWTSHRWAGSATARGSPNRAPAAIPPPKRSSRRWAWWSTKAILVPCKRLPMRHTGRWRAGRASSPTSCPSSRS</sequence>
<feature type="domain" description="Mce/MlaD" evidence="2">
    <location>
        <begin position="41"/>
        <end position="76"/>
    </location>
</feature>
<protein>
    <submittedName>
        <fullName evidence="3">Putative lprM protein</fullName>
    </submittedName>
</protein>
<gene>
    <name evidence="3" type="ORF">I553_5430</name>
</gene>
<dbReference type="PATRIC" id="fig|1299334.3.peg.7383"/>
<dbReference type="AlphaFoldDB" id="X7ZUI9"/>
<evidence type="ECO:0000313" key="3">
    <source>
        <dbReference type="EMBL" id="EUA23267.1"/>
    </source>
</evidence>
<proteinExistence type="predicted"/>
<dbReference type="Pfam" id="PF02470">
    <property type="entry name" value="MlaD"/>
    <property type="match status" value="1"/>
</dbReference>
<comment type="caution">
    <text evidence="3">The sequence shown here is derived from an EMBL/GenBank/DDBJ whole genome shotgun (WGS) entry which is preliminary data.</text>
</comment>
<dbReference type="InterPro" id="IPR003399">
    <property type="entry name" value="Mce/MlaD"/>
</dbReference>
<organism evidence="3">
    <name type="scientific">Mycobacterium xenopi 4042</name>
    <dbReference type="NCBI Taxonomy" id="1299334"/>
    <lineage>
        <taxon>Bacteria</taxon>
        <taxon>Bacillati</taxon>
        <taxon>Actinomycetota</taxon>
        <taxon>Actinomycetes</taxon>
        <taxon>Mycobacteriales</taxon>
        <taxon>Mycobacteriaceae</taxon>
        <taxon>Mycobacterium</taxon>
    </lineage>
</organism>
<name>X7ZUI9_MYCXE</name>